<dbReference type="Pfam" id="PF00534">
    <property type="entry name" value="Glycos_transf_1"/>
    <property type="match status" value="1"/>
</dbReference>
<dbReference type="AlphaFoldDB" id="Q30PS4"/>
<dbReference type="RefSeq" id="WP_011373348.1">
    <property type="nucleotide sequence ID" value="NC_007575.1"/>
</dbReference>
<dbReference type="CDD" id="cd03809">
    <property type="entry name" value="GT4_MtfB-like"/>
    <property type="match status" value="1"/>
</dbReference>
<dbReference type="PANTHER" id="PTHR46401">
    <property type="entry name" value="GLYCOSYLTRANSFERASE WBBK-RELATED"/>
    <property type="match status" value="1"/>
</dbReference>
<dbReference type="eggNOG" id="COG0438">
    <property type="taxonomic scope" value="Bacteria"/>
</dbReference>
<evidence type="ECO:0000313" key="3">
    <source>
        <dbReference type="EMBL" id="ABB45007.1"/>
    </source>
</evidence>
<accession>Q30PS4</accession>
<dbReference type="PANTHER" id="PTHR46401:SF2">
    <property type="entry name" value="GLYCOSYLTRANSFERASE WBBK-RELATED"/>
    <property type="match status" value="1"/>
</dbReference>
<dbReference type="KEGG" id="tdn:Suden_1733"/>
<feature type="domain" description="Glycosyl transferase family 1" evidence="2">
    <location>
        <begin position="206"/>
        <end position="362"/>
    </location>
</feature>
<dbReference type="Gene3D" id="3.40.50.2000">
    <property type="entry name" value="Glycogen Phosphorylase B"/>
    <property type="match status" value="1"/>
</dbReference>
<evidence type="ECO:0000256" key="1">
    <source>
        <dbReference type="ARBA" id="ARBA00022679"/>
    </source>
</evidence>
<dbReference type="OrthoDB" id="9767517at2"/>
<dbReference type="InterPro" id="IPR001296">
    <property type="entry name" value="Glyco_trans_1"/>
</dbReference>
<dbReference type="CAZy" id="GT4">
    <property type="family name" value="Glycosyltransferase Family 4"/>
</dbReference>
<name>Q30PS4_SULDN</name>
<dbReference type="EMBL" id="CP000153">
    <property type="protein sequence ID" value="ABB45007.1"/>
    <property type="molecule type" value="Genomic_DNA"/>
</dbReference>
<dbReference type="STRING" id="326298.Suden_1733"/>
<evidence type="ECO:0000313" key="4">
    <source>
        <dbReference type="Proteomes" id="UP000002714"/>
    </source>
</evidence>
<dbReference type="Proteomes" id="UP000002714">
    <property type="component" value="Chromosome"/>
</dbReference>
<gene>
    <name evidence="3" type="ordered locus">Suden_1733</name>
</gene>
<dbReference type="HOGENOM" id="CLU_009583_34_1_7"/>
<keyword evidence="1 3" id="KW-0808">Transferase</keyword>
<proteinExistence type="predicted"/>
<evidence type="ECO:0000259" key="2">
    <source>
        <dbReference type="Pfam" id="PF00534"/>
    </source>
</evidence>
<keyword evidence="4" id="KW-1185">Reference proteome</keyword>
<organism evidence="3 4">
    <name type="scientific">Sulfurimonas denitrificans (strain ATCC 33889 / DSM 1251)</name>
    <name type="common">Thiomicrospira denitrificans (strain ATCC 33889 / DSM 1251)</name>
    <dbReference type="NCBI Taxonomy" id="326298"/>
    <lineage>
        <taxon>Bacteria</taxon>
        <taxon>Pseudomonadati</taxon>
        <taxon>Campylobacterota</taxon>
        <taxon>Epsilonproteobacteria</taxon>
        <taxon>Campylobacterales</taxon>
        <taxon>Sulfurimonadaceae</taxon>
        <taxon>Sulfurimonas</taxon>
    </lineage>
</organism>
<reference evidence="3 4" key="1">
    <citation type="journal article" date="2008" name="Appl. Environ. Microbiol.">
        <title>Genome of the epsilonproteobacterial chemolithoautotroph Sulfurimonas denitrificans.</title>
        <authorList>
            <person name="Sievert S.M."/>
            <person name="Scott K.M."/>
            <person name="Klotz M.G."/>
            <person name="Chain P.S.G."/>
            <person name="Hauser L.J."/>
            <person name="Hemp J."/>
            <person name="Huegler M."/>
            <person name="Land M."/>
            <person name="Lapidus A."/>
            <person name="Larimer F.W."/>
            <person name="Lucas S."/>
            <person name="Malfatti S.A."/>
            <person name="Meyer F."/>
            <person name="Paulsen I.T."/>
            <person name="Ren Q."/>
            <person name="Simon J."/>
            <person name="Bailey K."/>
            <person name="Diaz E."/>
            <person name="Fitzpatrick K.A."/>
            <person name="Glover B."/>
            <person name="Gwatney N."/>
            <person name="Korajkic A."/>
            <person name="Long A."/>
            <person name="Mobberley J.M."/>
            <person name="Pantry S.N."/>
            <person name="Pazder G."/>
            <person name="Peterson S."/>
            <person name="Quintanilla J.D."/>
            <person name="Sprinkle R."/>
            <person name="Stephens J."/>
            <person name="Thomas P."/>
            <person name="Vaughn R."/>
            <person name="Weber M.J."/>
            <person name="Wooten L.L."/>
        </authorList>
    </citation>
    <scope>NUCLEOTIDE SEQUENCE [LARGE SCALE GENOMIC DNA]</scope>
    <source>
        <strain evidence="4">ATCC 33889 / DSM 1251</strain>
    </source>
</reference>
<dbReference type="GO" id="GO:0016757">
    <property type="term" value="F:glycosyltransferase activity"/>
    <property type="evidence" value="ECO:0007669"/>
    <property type="project" value="InterPro"/>
</dbReference>
<dbReference type="SUPFAM" id="SSF53756">
    <property type="entry name" value="UDP-Glycosyltransferase/glycogen phosphorylase"/>
    <property type="match status" value="1"/>
</dbReference>
<sequence>MTIYLDITQLNKSRANTGIQRVVKEFLKRALENRENIFYKIISYNADINSMELLQNSEIREFLTDIQNYTFVKKTTIDIFSIKPTEPTILFELDATWNAPLNRALLYPILKENGFLIFNFIYDLTPIILPNFANEITAQNFPTFLNALYQHSDMVFCDSYSAKNDFLHYKESLNITREIKTEVVALGADFFKINTPLENHYIKRLLKKKYILFVGTLEPRKNQENVLDAFEILAKTHPDLNLIFIGKQGWKIEHLIQKIETHKLKDKQLFWLNDIDDNTLSHFYQNAFLVTYLSKYEGYGLPITEALQHANIVITSKNSSMHEVGQDFVHYILHDSTEELIETILFYYNNPTLYNQRRKHIKQNFKTKTWDMFYETIHPFFSEF</sequence>
<protein>
    <submittedName>
        <fullName evidence="3">Glycosyl transferase, group 1</fullName>
    </submittedName>
</protein>